<feature type="region of interest" description="Disordered" evidence="1">
    <location>
        <begin position="261"/>
        <end position="319"/>
    </location>
</feature>
<dbReference type="PANTHER" id="PTHR30388:SF6">
    <property type="entry name" value="XANTHINE DEHYDROGENASE SUBUNIT A-RELATED"/>
    <property type="match status" value="1"/>
</dbReference>
<feature type="compositionally biased region" description="Basic and acidic residues" evidence="1">
    <location>
        <begin position="287"/>
        <end position="319"/>
    </location>
</feature>
<dbReference type="InterPro" id="IPR027051">
    <property type="entry name" value="XdhC_Rossmann_dom"/>
</dbReference>
<dbReference type="EMBL" id="BMZC01000005">
    <property type="protein sequence ID" value="GGZ63912.1"/>
    <property type="molecule type" value="Genomic_DNA"/>
</dbReference>
<dbReference type="InterPro" id="IPR014308">
    <property type="entry name" value="Xanthine_DH_XdhC"/>
</dbReference>
<comment type="caution">
    <text evidence="4">The sequence shown here is derived from an EMBL/GenBank/DDBJ whole genome shotgun (WGS) entry which is preliminary data.</text>
</comment>
<evidence type="ECO:0000313" key="5">
    <source>
        <dbReference type="Proteomes" id="UP000622604"/>
    </source>
</evidence>
<dbReference type="AlphaFoldDB" id="A0A8H9M122"/>
<reference evidence="4" key="1">
    <citation type="journal article" date="2014" name="Int. J. Syst. Evol. Microbiol.">
        <title>Complete genome sequence of Corynebacterium casei LMG S-19264T (=DSM 44701T), isolated from a smear-ripened cheese.</title>
        <authorList>
            <consortium name="US DOE Joint Genome Institute (JGI-PGF)"/>
            <person name="Walter F."/>
            <person name="Albersmeier A."/>
            <person name="Kalinowski J."/>
            <person name="Ruckert C."/>
        </authorList>
    </citation>
    <scope>NUCLEOTIDE SEQUENCE</scope>
    <source>
        <strain evidence="4">KCTC 32337</strain>
    </source>
</reference>
<sequence>MNTNKWYDALHQCQAQGKGYVLVTVLAAAGSTPRGNGTKMIVTGDETFDTIGGGHLEFAATEQARSLLAANEHTQHIEHYPLSSKLGQCCGGAVNLLFEVMIEQCQTVQIYGAGHVAHALVPLLAQLPLQIQWIDSRADLLPQNDAKFNVANVEMIVSDEPCEHISCAPANSWLVIMTHNHQLDYELVETALKRPDLPFIGMIGSDTKAKRFSTRIATRMPDADSPERFVSPIGVLNIPGKRPIEVAVSIAGQLIQRLNQHDDANQKSVATTPSSQSIGRNNAHRNAPKDTDKTTQKNQAKREKQVRAWRASKELKDLL</sequence>
<dbReference type="Pfam" id="PF02625">
    <property type="entry name" value="XdhC_CoxI"/>
    <property type="match status" value="1"/>
</dbReference>
<accession>A0A8H9M122</accession>
<evidence type="ECO:0000259" key="2">
    <source>
        <dbReference type="Pfam" id="PF02625"/>
    </source>
</evidence>
<organism evidence="4 5">
    <name type="scientific">Paraglaciecola chathamensis</name>
    <dbReference type="NCBI Taxonomy" id="368405"/>
    <lineage>
        <taxon>Bacteria</taxon>
        <taxon>Pseudomonadati</taxon>
        <taxon>Pseudomonadota</taxon>
        <taxon>Gammaproteobacteria</taxon>
        <taxon>Alteromonadales</taxon>
        <taxon>Alteromonadaceae</taxon>
        <taxon>Paraglaciecola</taxon>
    </lineage>
</organism>
<proteinExistence type="predicted"/>
<evidence type="ECO:0000256" key="1">
    <source>
        <dbReference type="SAM" id="MobiDB-lite"/>
    </source>
</evidence>
<feature type="compositionally biased region" description="Polar residues" evidence="1">
    <location>
        <begin position="266"/>
        <end position="280"/>
    </location>
</feature>
<gene>
    <name evidence="4" type="ORF">GCM10011274_22660</name>
</gene>
<dbReference type="Pfam" id="PF13478">
    <property type="entry name" value="XdhC_C"/>
    <property type="match status" value="1"/>
</dbReference>
<dbReference type="InterPro" id="IPR003777">
    <property type="entry name" value="XdhC_CoxI"/>
</dbReference>
<feature type="domain" description="XdhC- CoxI" evidence="2">
    <location>
        <begin position="14"/>
        <end position="80"/>
    </location>
</feature>
<name>A0A8H9M122_9ALTE</name>
<dbReference type="NCBIfam" id="TIGR02964">
    <property type="entry name" value="xanthine_xdhC"/>
    <property type="match status" value="1"/>
</dbReference>
<protein>
    <submittedName>
        <fullName evidence="4">Xanthine dehydrogenase accessory protein XdhC</fullName>
    </submittedName>
</protein>
<dbReference type="Proteomes" id="UP000622604">
    <property type="component" value="Unassembled WGS sequence"/>
</dbReference>
<dbReference type="Gene3D" id="3.40.50.720">
    <property type="entry name" value="NAD(P)-binding Rossmann-like Domain"/>
    <property type="match status" value="1"/>
</dbReference>
<dbReference type="RefSeq" id="WP_191866050.1">
    <property type="nucleotide sequence ID" value="NZ_BMZC01000005.1"/>
</dbReference>
<reference evidence="4" key="2">
    <citation type="submission" date="2020-09" db="EMBL/GenBank/DDBJ databases">
        <authorList>
            <person name="Sun Q."/>
            <person name="Kim S."/>
        </authorList>
    </citation>
    <scope>NUCLEOTIDE SEQUENCE</scope>
    <source>
        <strain evidence="4">KCTC 32337</strain>
    </source>
</reference>
<evidence type="ECO:0000259" key="3">
    <source>
        <dbReference type="Pfam" id="PF13478"/>
    </source>
</evidence>
<dbReference type="PANTHER" id="PTHR30388">
    <property type="entry name" value="ALDEHYDE OXIDOREDUCTASE MOLYBDENUM COFACTOR ASSEMBLY PROTEIN"/>
    <property type="match status" value="1"/>
</dbReference>
<evidence type="ECO:0000313" key="4">
    <source>
        <dbReference type="EMBL" id="GGZ63912.1"/>
    </source>
</evidence>
<dbReference type="InterPro" id="IPR052698">
    <property type="entry name" value="MoCofactor_Util/Proc"/>
</dbReference>
<feature type="domain" description="XdhC Rossmann" evidence="3">
    <location>
        <begin position="109"/>
        <end position="254"/>
    </location>
</feature>